<dbReference type="Proteomes" id="UP001162889">
    <property type="component" value="Unassembled WGS sequence"/>
</dbReference>
<proteinExistence type="predicted"/>
<evidence type="ECO:0000313" key="1">
    <source>
        <dbReference type="EMBL" id="MBV6319505.1"/>
    </source>
</evidence>
<evidence type="ECO:0000313" key="2">
    <source>
        <dbReference type="EMBL" id="MCP2006683.1"/>
    </source>
</evidence>
<gene>
    <name evidence="1" type="ORF">KVP70_01040</name>
    <name evidence="2" type="ORF">L1274_000371</name>
</gene>
<accession>A0AA41H5R8</accession>
<comment type="caution">
    <text evidence="1">The sequence shown here is derived from an EMBL/GenBank/DDBJ whole genome shotgun (WGS) entry which is preliminary data.</text>
</comment>
<dbReference type="Proteomes" id="UP001155901">
    <property type="component" value="Unassembled WGS sequence"/>
</dbReference>
<organism evidence="1 3">
    <name type="scientific">Duganella violaceipulchra</name>
    <dbReference type="NCBI Taxonomy" id="2849652"/>
    <lineage>
        <taxon>Bacteria</taxon>
        <taxon>Pseudomonadati</taxon>
        <taxon>Pseudomonadota</taxon>
        <taxon>Betaproteobacteria</taxon>
        <taxon>Burkholderiales</taxon>
        <taxon>Oxalobacteraceae</taxon>
        <taxon>Telluria group</taxon>
        <taxon>Duganella</taxon>
    </lineage>
</organism>
<protein>
    <submittedName>
        <fullName evidence="2">General secretion pathway protein J</fullName>
    </submittedName>
    <submittedName>
        <fullName evidence="1">Type II secretory pathway component PulJ</fullName>
    </submittedName>
</protein>
<keyword evidence="4" id="KW-1185">Reference proteome</keyword>
<sequence length="203" mass="21059">MSLLELLVAMLLLSLMAVMGWRALDGILASRVALTAQLESMRGHQLAFAQLGADCAQLVRSAAFDGRPTLSAASSRLVMLRSVTGEGGADQMQVVVYQVDGAQLTRGVSAATRDLEQLQALWKAALSGVAPLASVALDQQVAAVELQTWSGGAWQAVAASGGARVRTRRVVRPAAAEASGLQVILHPAGSVAPLVRMFMLGGG</sequence>
<reference evidence="1" key="1">
    <citation type="submission" date="2021-07" db="EMBL/GenBank/DDBJ databases">
        <title>Characterization of violacein-producing bacteria and related species.</title>
        <authorList>
            <person name="Wilson H.S."/>
            <person name="De Leon M.E."/>
        </authorList>
    </citation>
    <scope>NUCLEOTIDE SEQUENCE</scope>
    <source>
        <strain evidence="1">HSC-15S17</strain>
    </source>
</reference>
<reference evidence="2" key="2">
    <citation type="submission" date="2022-03" db="EMBL/GenBank/DDBJ databases">
        <title>Genome Encyclopedia of Bacteria and Archaea VI: Functional Genomics of Type Strains.</title>
        <authorList>
            <person name="Whitman W."/>
        </authorList>
    </citation>
    <scope>NUCLEOTIDE SEQUENCE</scope>
    <source>
        <strain evidence="2">HSC-15S17</strain>
    </source>
</reference>
<evidence type="ECO:0000313" key="3">
    <source>
        <dbReference type="Proteomes" id="UP001155901"/>
    </source>
</evidence>
<dbReference type="EMBL" id="JAHTGR010000001">
    <property type="protein sequence ID" value="MBV6319505.1"/>
    <property type="molecule type" value="Genomic_DNA"/>
</dbReference>
<evidence type="ECO:0000313" key="4">
    <source>
        <dbReference type="Proteomes" id="UP001162889"/>
    </source>
</evidence>
<dbReference type="AlphaFoldDB" id="A0AA41H5R8"/>
<name>A0AA41H5R8_9BURK</name>
<dbReference type="EMBL" id="JALJZU010000001">
    <property type="protein sequence ID" value="MCP2006683.1"/>
    <property type="molecule type" value="Genomic_DNA"/>
</dbReference>